<organism evidence="2 3">
    <name type="scientific">Desulfosporosinus acidiphilus (strain DSM 22704 / JCM 16185 / SJ4)</name>
    <dbReference type="NCBI Taxonomy" id="646529"/>
    <lineage>
        <taxon>Bacteria</taxon>
        <taxon>Bacillati</taxon>
        <taxon>Bacillota</taxon>
        <taxon>Clostridia</taxon>
        <taxon>Eubacteriales</taxon>
        <taxon>Desulfitobacteriaceae</taxon>
        <taxon>Desulfosporosinus</taxon>
    </lineage>
</organism>
<evidence type="ECO:0000256" key="1">
    <source>
        <dbReference type="SAM" id="Phobius"/>
    </source>
</evidence>
<dbReference type="InterPro" id="IPR045584">
    <property type="entry name" value="Pilin-like"/>
</dbReference>
<dbReference type="PROSITE" id="PS00409">
    <property type="entry name" value="PROKAR_NTER_METHYL"/>
    <property type="match status" value="1"/>
</dbReference>
<dbReference type="STRING" id="646529.Desaci_3440"/>
<dbReference type="RefSeq" id="WP_014828317.1">
    <property type="nucleotide sequence ID" value="NC_018068.1"/>
</dbReference>
<gene>
    <name evidence="2" type="ordered locus">Desaci_3440</name>
</gene>
<dbReference type="Pfam" id="PF07963">
    <property type="entry name" value="N_methyl"/>
    <property type="match status" value="1"/>
</dbReference>
<dbReference type="NCBIfam" id="TIGR02532">
    <property type="entry name" value="IV_pilin_GFxxxE"/>
    <property type="match status" value="1"/>
</dbReference>
<dbReference type="SUPFAM" id="SSF54523">
    <property type="entry name" value="Pili subunits"/>
    <property type="match status" value="1"/>
</dbReference>
<dbReference type="EMBL" id="CP003639">
    <property type="protein sequence ID" value="AFM42329.1"/>
    <property type="molecule type" value="Genomic_DNA"/>
</dbReference>
<evidence type="ECO:0000313" key="2">
    <source>
        <dbReference type="EMBL" id="AFM42329.1"/>
    </source>
</evidence>
<dbReference type="KEGG" id="dai:Desaci_3440"/>
<protein>
    <submittedName>
        <fullName evidence="2">Prepilin-type N-terminal cleavage/methylation domain-containing protein</fullName>
    </submittedName>
</protein>
<dbReference type="Gene3D" id="3.30.700.10">
    <property type="entry name" value="Glycoprotein, Type 4 Pilin"/>
    <property type="match status" value="1"/>
</dbReference>
<feature type="transmembrane region" description="Helical" evidence="1">
    <location>
        <begin position="21"/>
        <end position="43"/>
    </location>
</feature>
<reference evidence="2 3" key="1">
    <citation type="journal article" date="2012" name="J. Bacteriol.">
        <title>Complete genome sequences of Desulfosporosinus orientis DSM765T, Desulfosporosinus youngiae DSM17734T, Desulfosporosinus meridiei DSM13257T, and Desulfosporosinus acidiphilus DSM22704T.</title>
        <authorList>
            <person name="Pester M."/>
            <person name="Brambilla E."/>
            <person name="Alazard D."/>
            <person name="Rattei T."/>
            <person name="Weinmaier T."/>
            <person name="Han J."/>
            <person name="Lucas S."/>
            <person name="Lapidus A."/>
            <person name="Cheng J.F."/>
            <person name="Goodwin L."/>
            <person name="Pitluck S."/>
            <person name="Peters L."/>
            <person name="Ovchinnikova G."/>
            <person name="Teshima H."/>
            <person name="Detter J.C."/>
            <person name="Han C.S."/>
            <person name="Tapia R."/>
            <person name="Land M.L."/>
            <person name="Hauser L."/>
            <person name="Kyrpides N.C."/>
            <person name="Ivanova N.N."/>
            <person name="Pagani I."/>
            <person name="Huntmann M."/>
            <person name="Wei C.L."/>
            <person name="Davenport K.W."/>
            <person name="Daligault H."/>
            <person name="Chain P.S."/>
            <person name="Chen A."/>
            <person name="Mavromatis K."/>
            <person name="Markowitz V."/>
            <person name="Szeto E."/>
            <person name="Mikhailova N."/>
            <person name="Pati A."/>
            <person name="Wagner M."/>
            <person name="Woyke T."/>
            <person name="Ollivier B."/>
            <person name="Klenk H.P."/>
            <person name="Spring S."/>
            <person name="Loy A."/>
        </authorList>
    </citation>
    <scope>NUCLEOTIDE SEQUENCE [LARGE SCALE GENOMIC DNA]</scope>
    <source>
        <strain evidence="3">DSM 22704 / JCM 16185 / SJ4</strain>
    </source>
</reference>
<dbReference type="Proteomes" id="UP000002892">
    <property type="component" value="Chromosome"/>
</dbReference>
<dbReference type="PANTHER" id="PTHR30093">
    <property type="entry name" value="GENERAL SECRETION PATHWAY PROTEIN G"/>
    <property type="match status" value="1"/>
</dbReference>
<name>I4D955_DESAJ</name>
<sequence length="162" mass="17507">MKKCKKGMNKLKKMIKRGNDEGFTLIELMIVIAVIGILAIVLVPKVGTVKTQARTTGLDTNLRMVQGYVQSRISDWNTTSGHDASTIASEVYNALITDPTDKMQNPFENNNIAIPSTDGVGPSVPGEVYLNTTMGSSGYVSQVNITALDSKGIVYKTITIKP</sequence>
<dbReference type="AlphaFoldDB" id="I4D955"/>
<keyword evidence="3" id="KW-1185">Reference proteome</keyword>
<dbReference type="InterPro" id="IPR012902">
    <property type="entry name" value="N_methyl_site"/>
</dbReference>
<keyword evidence="1" id="KW-0812">Transmembrane</keyword>
<evidence type="ECO:0000313" key="3">
    <source>
        <dbReference type="Proteomes" id="UP000002892"/>
    </source>
</evidence>
<accession>I4D955</accession>
<keyword evidence="1" id="KW-0472">Membrane</keyword>
<dbReference type="eggNOG" id="COG4969">
    <property type="taxonomic scope" value="Bacteria"/>
</dbReference>
<proteinExistence type="predicted"/>
<dbReference type="HOGENOM" id="CLU_138412_0_0_9"/>
<keyword evidence="1" id="KW-1133">Transmembrane helix</keyword>